<comment type="caution">
    <text evidence="1">The sequence shown here is derived from an EMBL/GenBank/DDBJ whole genome shotgun (WGS) entry which is preliminary data.</text>
</comment>
<dbReference type="EMBL" id="JASFZW010000005">
    <property type="protein sequence ID" value="KAK2078190.1"/>
    <property type="molecule type" value="Genomic_DNA"/>
</dbReference>
<dbReference type="AlphaFoldDB" id="A0AAD9IJ74"/>
<sequence>MGGTPAGLTLGLEEDLLRTPVRSTPCPATPSAEGYGACHWTDGTAHTPSPAWGLTPGPHFAAAVTPRVFAPPSALDAGPPLQGLRPQLEEVALLGPPMSYSPLRRGFARAAWTPRAHAARQREPHAPWRSTIRQLGFELAEQAGQVDLSPFRSTLRALPNLCPDIEELNYS</sequence>
<reference evidence="1" key="1">
    <citation type="submission" date="2021-01" db="EMBL/GenBank/DDBJ databases">
        <authorList>
            <person name="Eckstrom K.M.E."/>
        </authorList>
    </citation>
    <scope>NUCLEOTIDE SEQUENCE</scope>
    <source>
        <strain evidence="1">UVCC 0001</strain>
    </source>
</reference>
<keyword evidence="2" id="KW-1185">Reference proteome</keyword>
<gene>
    <name evidence="1" type="ORF">QBZ16_004058</name>
</gene>
<dbReference type="Proteomes" id="UP001255856">
    <property type="component" value="Unassembled WGS sequence"/>
</dbReference>
<protein>
    <submittedName>
        <fullName evidence="1">Uncharacterized protein</fullName>
    </submittedName>
</protein>
<name>A0AAD9IJ74_PROWI</name>
<evidence type="ECO:0000313" key="2">
    <source>
        <dbReference type="Proteomes" id="UP001255856"/>
    </source>
</evidence>
<proteinExistence type="predicted"/>
<evidence type="ECO:0000313" key="1">
    <source>
        <dbReference type="EMBL" id="KAK2078190.1"/>
    </source>
</evidence>
<accession>A0AAD9IJ74</accession>
<organism evidence="1 2">
    <name type="scientific">Prototheca wickerhamii</name>
    <dbReference type="NCBI Taxonomy" id="3111"/>
    <lineage>
        <taxon>Eukaryota</taxon>
        <taxon>Viridiplantae</taxon>
        <taxon>Chlorophyta</taxon>
        <taxon>core chlorophytes</taxon>
        <taxon>Trebouxiophyceae</taxon>
        <taxon>Chlorellales</taxon>
        <taxon>Chlorellaceae</taxon>
        <taxon>Prototheca</taxon>
    </lineage>
</organism>